<protein>
    <submittedName>
        <fullName evidence="2">Uncharacterized protein</fullName>
    </submittedName>
</protein>
<dbReference type="AlphaFoldDB" id="A0A7D9J483"/>
<evidence type="ECO:0000256" key="1">
    <source>
        <dbReference type="SAM" id="MobiDB-lite"/>
    </source>
</evidence>
<evidence type="ECO:0000313" key="3">
    <source>
        <dbReference type="Proteomes" id="UP001152795"/>
    </source>
</evidence>
<gene>
    <name evidence="2" type="ORF">PACLA_8A006401</name>
</gene>
<feature type="region of interest" description="Disordered" evidence="1">
    <location>
        <begin position="1"/>
        <end position="20"/>
    </location>
</feature>
<proteinExistence type="predicted"/>
<feature type="non-terminal residue" evidence="2">
    <location>
        <position position="73"/>
    </location>
</feature>
<name>A0A7D9J483_PARCT</name>
<feature type="compositionally biased region" description="Polar residues" evidence="1">
    <location>
        <begin position="8"/>
        <end position="20"/>
    </location>
</feature>
<keyword evidence="3" id="KW-1185">Reference proteome</keyword>
<dbReference type="EMBL" id="CACRXK020011491">
    <property type="protein sequence ID" value="CAB4021540.1"/>
    <property type="molecule type" value="Genomic_DNA"/>
</dbReference>
<evidence type="ECO:0000313" key="2">
    <source>
        <dbReference type="EMBL" id="CAB4021540.1"/>
    </source>
</evidence>
<dbReference type="Proteomes" id="UP001152795">
    <property type="component" value="Unassembled WGS sequence"/>
</dbReference>
<comment type="caution">
    <text evidence="2">The sequence shown here is derived from an EMBL/GenBank/DDBJ whole genome shotgun (WGS) entry which is preliminary data.</text>
</comment>
<sequence>MAERVRNDTTGTNRSTSSTVESLARRWAGFSLRGENDFGAQKKTNYSLFCLTSNNPIRKYSSRLVNSKYPFQT</sequence>
<accession>A0A7D9J483</accession>
<organism evidence="2 3">
    <name type="scientific">Paramuricea clavata</name>
    <name type="common">Red gorgonian</name>
    <name type="synonym">Violescent sea-whip</name>
    <dbReference type="NCBI Taxonomy" id="317549"/>
    <lineage>
        <taxon>Eukaryota</taxon>
        <taxon>Metazoa</taxon>
        <taxon>Cnidaria</taxon>
        <taxon>Anthozoa</taxon>
        <taxon>Octocorallia</taxon>
        <taxon>Malacalcyonacea</taxon>
        <taxon>Plexauridae</taxon>
        <taxon>Paramuricea</taxon>
    </lineage>
</organism>
<reference evidence="2" key="1">
    <citation type="submission" date="2020-04" db="EMBL/GenBank/DDBJ databases">
        <authorList>
            <person name="Alioto T."/>
            <person name="Alioto T."/>
            <person name="Gomez Garrido J."/>
        </authorList>
    </citation>
    <scope>NUCLEOTIDE SEQUENCE</scope>
    <source>
        <strain evidence="2">A484AB</strain>
    </source>
</reference>